<feature type="domain" description="HTH araC/xylS-type" evidence="9">
    <location>
        <begin position="434"/>
        <end position="533"/>
    </location>
</feature>
<keyword evidence="6" id="KW-0238">DNA-binding</keyword>
<dbReference type="GO" id="GO:0043565">
    <property type="term" value="F:sequence-specific DNA binding"/>
    <property type="evidence" value="ECO:0007669"/>
    <property type="project" value="InterPro"/>
</dbReference>
<keyword evidence="3 8" id="KW-0597">Phosphoprotein</keyword>
<dbReference type="EMBL" id="WTUZ01000022">
    <property type="protein sequence ID" value="MZQ85447.1"/>
    <property type="molecule type" value="Genomic_DNA"/>
</dbReference>
<evidence type="ECO:0000256" key="7">
    <source>
        <dbReference type="ARBA" id="ARBA00023163"/>
    </source>
</evidence>
<accession>A0A6L8V5A0</accession>
<dbReference type="CDD" id="cd17536">
    <property type="entry name" value="REC_YesN-like"/>
    <property type="match status" value="1"/>
</dbReference>
<dbReference type="InterPro" id="IPR001789">
    <property type="entry name" value="Sig_transdc_resp-reg_receiver"/>
</dbReference>
<evidence type="ECO:0000256" key="8">
    <source>
        <dbReference type="PROSITE-ProRule" id="PRU00169"/>
    </source>
</evidence>
<dbReference type="Pfam" id="PF00072">
    <property type="entry name" value="Response_reg"/>
    <property type="match status" value="1"/>
</dbReference>
<dbReference type="InterPro" id="IPR011006">
    <property type="entry name" value="CheY-like_superfamily"/>
</dbReference>
<dbReference type="InterPro" id="IPR020449">
    <property type="entry name" value="Tscrpt_reg_AraC-type_HTH"/>
</dbReference>
<dbReference type="Proteomes" id="UP000481087">
    <property type="component" value="Unassembled WGS sequence"/>
</dbReference>
<dbReference type="PANTHER" id="PTHR42713:SF3">
    <property type="entry name" value="TRANSCRIPTIONAL REGULATORY PROTEIN HPTR"/>
    <property type="match status" value="1"/>
</dbReference>
<dbReference type="InterPro" id="IPR018060">
    <property type="entry name" value="HTH_AraC"/>
</dbReference>
<evidence type="ECO:0000259" key="9">
    <source>
        <dbReference type="PROSITE" id="PS01124"/>
    </source>
</evidence>
<evidence type="ECO:0000256" key="1">
    <source>
        <dbReference type="ARBA" id="ARBA00004496"/>
    </source>
</evidence>
<organism evidence="11 12">
    <name type="scientific">Paenibacillus silvestris</name>
    <dbReference type="NCBI Taxonomy" id="2606219"/>
    <lineage>
        <taxon>Bacteria</taxon>
        <taxon>Bacillati</taxon>
        <taxon>Bacillota</taxon>
        <taxon>Bacilli</taxon>
        <taxon>Bacillales</taxon>
        <taxon>Paenibacillaceae</taxon>
        <taxon>Paenibacillus</taxon>
    </lineage>
</organism>
<evidence type="ECO:0000256" key="4">
    <source>
        <dbReference type="ARBA" id="ARBA00023012"/>
    </source>
</evidence>
<feature type="modified residue" description="4-aspartylphosphate" evidence="8">
    <location>
        <position position="55"/>
    </location>
</feature>
<dbReference type="SMART" id="SM00448">
    <property type="entry name" value="REC"/>
    <property type="match status" value="1"/>
</dbReference>
<dbReference type="InterPro" id="IPR009057">
    <property type="entry name" value="Homeodomain-like_sf"/>
</dbReference>
<keyword evidence="7" id="KW-0804">Transcription</keyword>
<dbReference type="GO" id="GO:0003700">
    <property type="term" value="F:DNA-binding transcription factor activity"/>
    <property type="evidence" value="ECO:0007669"/>
    <property type="project" value="InterPro"/>
</dbReference>
<dbReference type="PROSITE" id="PS50110">
    <property type="entry name" value="RESPONSE_REGULATORY"/>
    <property type="match status" value="1"/>
</dbReference>
<dbReference type="SUPFAM" id="SSF46689">
    <property type="entry name" value="Homeodomain-like"/>
    <property type="match status" value="2"/>
</dbReference>
<proteinExistence type="predicted"/>
<evidence type="ECO:0000256" key="2">
    <source>
        <dbReference type="ARBA" id="ARBA00022490"/>
    </source>
</evidence>
<dbReference type="SUPFAM" id="SSF52172">
    <property type="entry name" value="CheY-like"/>
    <property type="match status" value="1"/>
</dbReference>
<dbReference type="SMART" id="SM00342">
    <property type="entry name" value="HTH_ARAC"/>
    <property type="match status" value="1"/>
</dbReference>
<keyword evidence="2" id="KW-0963">Cytoplasm</keyword>
<comment type="caution">
    <text evidence="11">The sequence shown here is derived from an EMBL/GenBank/DDBJ whole genome shotgun (WGS) entry which is preliminary data.</text>
</comment>
<dbReference type="RefSeq" id="WP_161409690.1">
    <property type="nucleotide sequence ID" value="NZ_WTUZ01000022.1"/>
</dbReference>
<evidence type="ECO:0000256" key="5">
    <source>
        <dbReference type="ARBA" id="ARBA00023015"/>
    </source>
</evidence>
<feature type="domain" description="Response regulatory" evidence="10">
    <location>
        <begin position="3"/>
        <end position="120"/>
    </location>
</feature>
<dbReference type="AlphaFoldDB" id="A0A6L8V5A0"/>
<dbReference type="InterPro" id="IPR041522">
    <property type="entry name" value="CdaR_GGDEF"/>
</dbReference>
<evidence type="ECO:0000259" key="10">
    <source>
        <dbReference type="PROSITE" id="PS50110"/>
    </source>
</evidence>
<dbReference type="GO" id="GO:0005737">
    <property type="term" value="C:cytoplasm"/>
    <property type="evidence" value="ECO:0007669"/>
    <property type="project" value="UniProtKB-SubCell"/>
</dbReference>
<evidence type="ECO:0000313" key="12">
    <source>
        <dbReference type="Proteomes" id="UP000481087"/>
    </source>
</evidence>
<gene>
    <name evidence="11" type="ORF">GQF01_25335</name>
</gene>
<dbReference type="PROSITE" id="PS01124">
    <property type="entry name" value="HTH_ARAC_FAMILY_2"/>
    <property type="match status" value="1"/>
</dbReference>
<evidence type="ECO:0000256" key="3">
    <source>
        <dbReference type="ARBA" id="ARBA00022553"/>
    </source>
</evidence>
<dbReference type="InterPro" id="IPR051552">
    <property type="entry name" value="HptR"/>
</dbReference>
<name>A0A6L8V5A0_9BACL</name>
<keyword evidence="12" id="KW-1185">Reference proteome</keyword>
<evidence type="ECO:0000313" key="11">
    <source>
        <dbReference type="EMBL" id="MZQ85447.1"/>
    </source>
</evidence>
<protein>
    <submittedName>
        <fullName evidence="11">Response regulator</fullName>
    </submittedName>
</protein>
<dbReference type="Pfam" id="PF12833">
    <property type="entry name" value="HTH_18"/>
    <property type="match status" value="1"/>
</dbReference>
<comment type="subcellular location">
    <subcellularLocation>
        <location evidence="1">Cytoplasm</location>
    </subcellularLocation>
</comment>
<keyword evidence="5" id="KW-0805">Transcription regulation</keyword>
<sequence length="535" mass="61344">MYKVLIVDDEYYFRQALKISLAWSELGFQIAGEAKNGAEALELMSEVEPDVVLVDMNMPIMDGLEFIHKAKERDRQTKFLVLSGHSEFVYARQAVQLGVFNYVLKPINEEELRSSLLDIKELIRTERLGKLELDDLRKQASESLSVMKEQLLNGLLQGNGISRSSSERDRLNDLGIKLEGMHYRAIVVDLDSNDERNLEEGMLIRKAKVQEIAQNDMQSVFQCVGCHDHDARLVLIIGSPDGSFNKLETICERIRLNIENDLGCTVTIGLGNGCETFESISVSYMEALIALKQRFVWGGNKVFVHSLIAETGIKVGLFSVEKRSGLLMFMRIGNMSETEEWLSSFFHDTRVQKASMEMLLLAGIEIVSTCLEFLAEASQSFEDVFRNTTQPDMIQHVQRMKTFNELEDWIRALILKSMDHVHSRKTNRAVKVIEEVKSYISRHYGNEELRIEDIAKSVHMNYNHLCFVFKKETTFTINDYLTEIRIIKAKELFEQGEKVIQNVANRVGYADANYFSKCFKKYMGITPSKYVNQIR</sequence>
<dbReference type="Gene3D" id="3.40.50.2300">
    <property type="match status" value="1"/>
</dbReference>
<dbReference type="PANTHER" id="PTHR42713">
    <property type="entry name" value="HISTIDINE KINASE-RELATED"/>
    <property type="match status" value="1"/>
</dbReference>
<dbReference type="Gene3D" id="1.10.10.60">
    <property type="entry name" value="Homeodomain-like"/>
    <property type="match status" value="2"/>
</dbReference>
<dbReference type="PRINTS" id="PR00032">
    <property type="entry name" value="HTHARAC"/>
</dbReference>
<dbReference type="GO" id="GO:0000160">
    <property type="term" value="P:phosphorelay signal transduction system"/>
    <property type="evidence" value="ECO:0007669"/>
    <property type="project" value="UniProtKB-KW"/>
</dbReference>
<dbReference type="Pfam" id="PF17853">
    <property type="entry name" value="GGDEF_2"/>
    <property type="match status" value="1"/>
</dbReference>
<evidence type="ECO:0000256" key="6">
    <source>
        <dbReference type="ARBA" id="ARBA00023125"/>
    </source>
</evidence>
<keyword evidence="4" id="KW-0902">Two-component regulatory system</keyword>
<reference evidence="11 12" key="1">
    <citation type="submission" date="2019-12" db="EMBL/GenBank/DDBJ databases">
        <title>Paenibacillus sp. nov. sp. isolated from soil.</title>
        <authorList>
            <person name="Kim J."/>
            <person name="Jeong S.E."/>
            <person name="Jung H.S."/>
            <person name="Jeon C.O."/>
        </authorList>
    </citation>
    <scope>NUCLEOTIDE SEQUENCE [LARGE SCALE GENOMIC DNA]</scope>
    <source>
        <strain evidence="11 12">5J-6</strain>
    </source>
</reference>